<dbReference type="PANTHER" id="PTHR34108:SF1">
    <property type="entry name" value="SEPTUM SITE-DETERMINING PROTEIN MINC"/>
    <property type="match status" value="1"/>
</dbReference>
<dbReference type="InterPro" id="IPR013033">
    <property type="entry name" value="MinC"/>
</dbReference>
<dbReference type="NCBIfam" id="TIGR01222">
    <property type="entry name" value="minC"/>
    <property type="match status" value="1"/>
</dbReference>
<evidence type="ECO:0000313" key="6">
    <source>
        <dbReference type="EMBL" id="AKB90675.1"/>
    </source>
</evidence>
<protein>
    <submittedName>
        <fullName evidence="6">Mitochondrial MinC</fullName>
    </submittedName>
</protein>
<reference evidence="6" key="1">
    <citation type="journal article" date="2015" name="Proc. Natl. Acad. Sci. U.S.A.">
        <title>An ancestral bacterial division system is widespread in eukaryotic mitochondria.</title>
        <authorList>
            <person name="Leger M.M."/>
            <person name="Petru M."/>
            <person name="Zarsky V."/>
            <person name="Eme L."/>
            <person name="Vlcek C."/>
            <person name="Harding T."/>
            <person name="Lang B.F."/>
            <person name="Elias M."/>
            <person name="Dolezal P."/>
            <person name="Roger A.J."/>
        </authorList>
    </citation>
    <scope>NUCLEOTIDE SEQUENCE</scope>
</reference>
<organism evidence="6">
    <name type="scientific">Stygiella incarcerata</name>
    <dbReference type="NCBI Taxonomy" id="1712417"/>
    <lineage>
        <taxon>Eukaryota</taxon>
        <taxon>Discoba</taxon>
        <taxon>Jakobida</taxon>
        <taxon>Andalucina</taxon>
        <taxon>Stygiellidae</taxon>
        <taxon>Stygiella</taxon>
    </lineage>
</organism>
<feature type="domain" description="Septum formation inhibitor MinC C-terminal" evidence="5">
    <location>
        <begin position="178"/>
        <end position="280"/>
    </location>
</feature>
<keyword evidence="2" id="KW-0717">Septation</keyword>
<dbReference type="Gene3D" id="3.30.70.260">
    <property type="match status" value="1"/>
</dbReference>
<dbReference type="AlphaFoldDB" id="A0A0E3ST17"/>
<dbReference type="Gene3D" id="2.160.20.70">
    <property type="match status" value="1"/>
</dbReference>
<accession>A0A0E3ST17</accession>
<evidence type="ECO:0000256" key="2">
    <source>
        <dbReference type="ARBA" id="ARBA00023210"/>
    </source>
</evidence>
<dbReference type="GO" id="GO:0051301">
    <property type="term" value="P:cell division"/>
    <property type="evidence" value="ECO:0007669"/>
    <property type="project" value="UniProtKB-KW"/>
</dbReference>
<dbReference type="Pfam" id="PF03775">
    <property type="entry name" value="MinC_C"/>
    <property type="match status" value="1"/>
</dbReference>
<dbReference type="GO" id="GO:0000902">
    <property type="term" value="P:cell morphogenesis"/>
    <property type="evidence" value="ECO:0007669"/>
    <property type="project" value="InterPro"/>
</dbReference>
<dbReference type="HAMAP" id="MF_00267">
    <property type="entry name" value="MinC"/>
    <property type="match status" value="1"/>
</dbReference>
<feature type="region of interest" description="Disordered" evidence="4">
    <location>
        <begin position="146"/>
        <end position="180"/>
    </location>
</feature>
<proteinExistence type="evidence at transcript level"/>
<evidence type="ECO:0000256" key="4">
    <source>
        <dbReference type="SAM" id="MobiDB-lite"/>
    </source>
</evidence>
<dbReference type="InterPro" id="IPR005526">
    <property type="entry name" value="Septum_form_inhib_MinC_C"/>
</dbReference>
<dbReference type="InterPro" id="IPR036145">
    <property type="entry name" value="MinC_C_sf"/>
</dbReference>
<dbReference type="PANTHER" id="PTHR34108">
    <property type="entry name" value="SEPTUM SITE-DETERMINING PROTEIN MINC"/>
    <property type="match status" value="1"/>
</dbReference>
<keyword evidence="3" id="KW-0131">Cell cycle</keyword>
<dbReference type="EMBL" id="KP258196">
    <property type="protein sequence ID" value="AKB90675.1"/>
    <property type="molecule type" value="mRNA"/>
</dbReference>
<name>A0A0E3ST17_9EUKA</name>
<keyword evidence="1" id="KW-0132">Cell division</keyword>
<evidence type="ECO:0000259" key="5">
    <source>
        <dbReference type="Pfam" id="PF03775"/>
    </source>
</evidence>
<evidence type="ECO:0000256" key="3">
    <source>
        <dbReference type="ARBA" id="ARBA00023306"/>
    </source>
</evidence>
<dbReference type="InterPro" id="IPR016098">
    <property type="entry name" value="CAP/MinC_C"/>
</dbReference>
<dbReference type="GO" id="GO:0051726">
    <property type="term" value="P:regulation of cell cycle"/>
    <property type="evidence" value="ECO:0007669"/>
    <property type="project" value="InterPro"/>
</dbReference>
<sequence length="285" mass="31021">MLSFFSFPDSWTKCLRKGLFSRGLAISSFQFPSVSRKPELKFRTFFMPTISASQNLEETLHYVQKKSEMSKEFFRGVPVVLDLKAFANTDVDMDPIEVKNCYLKLRLGIESMGLIVAGVTNVPNALRIAQKEGDVEGWIAVLTESSSPSASADPSMQPPPFSSQGLHGRRRGDGPLIHEGNVRSGQQVVNAVGDIIVVGNVHSGAEVKASGNICVMGKLAGRAMAGSAGDSTSYILSQKFQAEFLSIGMTYTLCEEVPDGVDPDCPTIVKLDWKSREIVIQSYGM</sequence>
<evidence type="ECO:0000256" key="1">
    <source>
        <dbReference type="ARBA" id="ARBA00022618"/>
    </source>
</evidence>
<feature type="compositionally biased region" description="Low complexity" evidence="4">
    <location>
        <begin position="146"/>
        <end position="155"/>
    </location>
</feature>
<dbReference type="SUPFAM" id="SSF63848">
    <property type="entry name" value="Cell-division inhibitor MinC, C-terminal domain"/>
    <property type="match status" value="1"/>
</dbReference>